<accession>A0AAU8N2D5</accession>
<gene>
    <name evidence="1" type="ORF">ABXS69_00935</name>
</gene>
<protein>
    <submittedName>
        <fullName evidence="1">Uncharacterized protein</fullName>
    </submittedName>
</protein>
<reference evidence="1" key="1">
    <citation type="submission" date="2024-05" db="EMBL/GenBank/DDBJ databases">
        <title>Draft genome assemblies of 36 bacteria isolated from hibernating arctic ground squirrels.</title>
        <authorList>
            <person name="McKee H."/>
            <person name="Mullen L."/>
            <person name="Drown D.M."/>
            <person name="Duddleston K.N."/>
        </authorList>
    </citation>
    <scope>NUCLEOTIDE SEQUENCE</scope>
    <source>
        <strain evidence="1">AR004</strain>
    </source>
</reference>
<proteinExistence type="predicted"/>
<dbReference type="AlphaFoldDB" id="A0AAU8N2D5"/>
<dbReference type="EMBL" id="CP159989">
    <property type="protein sequence ID" value="XCP82520.1"/>
    <property type="molecule type" value="Genomic_DNA"/>
</dbReference>
<dbReference type="RefSeq" id="WP_366180760.1">
    <property type="nucleotide sequence ID" value="NZ_CP159989.1"/>
</dbReference>
<evidence type="ECO:0000313" key="1">
    <source>
        <dbReference type="EMBL" id="XCP82520.1"/>
    </source>
</evidence>
<sequence length="56" mass="5555">MAPGDLGAVRALLTGALAVSGAATTGSFGRLLRNATPSPERPRGLHALLGALTSRS</sequence>
<name>A0AAU8N2D5_9ACTO</name>
<organism evidence="1">
    <name type="scientific">Actinomyces timonensis</name>
    <dbReference type="NCBI Taxonomy" id="1288391"/>
    <lineage>
        <taxon>Bacteria</taxon>
        <taxon>Bacillati</taxon>
        <taxon>Actinomycetota</taxon>
        <taxon>Actinomycetes</taxon>
        <taxon>Actinomycetales</taxon>
        <taxon>Actinomycetaceae</taxon>
        <taxon>Actinomyces</taxon>
    </lineage>
</organism>